<evidence type="ECO:0000256" key="1">
    <source>
        <dbReference type="ARBA" id="ARBA00001971"/>
    </source>
</evidence>
<comment type="caution">
    <text evidence="11">The sequence shown here is derived from an EMBL/GenBank/DDBJ whole genome shotgun (WGS) entry which is preliminary data.</text>
</comment>
<feature type="transmembrane region" description="Helical" evidence="10">
    <location>
        <begin position="213"/>
        <end position="233"/>
    </location>
</feature>
<dbReference type="GO" id="GO:0005506">
    <property type="term" value="F:iron ion binding"/>
    <property type="evidence" value="ECO:0007669"/>
    <property type="project" value="InterPro"/>
</dbReference>
<evidence type="ECO:0000313" key="12">
    <source>
        <dbReference type="Proteomes" id="UP001194746"/>
    </source>
</evidence>
<dbReference type="GO" id="GO:0004497">
    <property type="term" value="F:monooxygenase activity"/>
    <property type="evidence" value="ECO:0007669"/>
    <property type="project" value="UniProtKB-KW"/>
</dbReference>
<evidence type="ECO:0000313" key="11">
    <source>
        <dbReference type="EMBL" id="KAF9884916.1"/>
    </source>
</evidence>
<evidence type="ECO:0000256" key="7">
    <source>
        <dbReference type="ARBA" id="ARBA00023033"/>
    </source>
</evidence>
<evidence type="ECO:0000256" key="5">
    <source>
        <dbReference type="ARBA" id="ARBA00023002"/>
    </source>
</evidence>
<dbReference type="InterPro" id="IPR001128">
    <property type="entry name" value="Cyt_P450"/>
</dbReference>
<evidence type="ECO:0000256" key="6">
    <source>
        <dbReference type="ARBA" id="ARBA00023004"/>
    </source>
</evidence>
<keyword evidence="4 8" id="KW-0479">Metal-binding</keyword>
<comment type="cofactor">
    <cofactor evidence="1 8">
        <name>heme</name>
        <dbReference type="ChEBI" id="CHEBI:30413"/>
    </cofactor>
</comment>
<dbReference type="PANTHER" id="PTHR24305:SF157">
    <property type="entry name" value="N-ACETYLTRYPTOPHAN 6-HYDROXYLASE IVOC-RELATED"/>
    <property type="match status" value="1"/>
</dbReference>
<evidence type="ECO:0000256" key="10">
    <source>
        <dbReference type="SAM" id="Phobius"/>
    </source>
</evidence>
<evidence type="ECO:0000256" key="3">
    <source>
        <dbReference type="ARBA" id="ARBA00022617"/>
    </source>
</evidence>
<gene>
    <name evidence="11" type="ORF">FE257_000907</name>
</gene>
<keyword evidence="12" id="KW-1185">Reference proteome</keyword>
<comment type="similarity">
    <text evidence="2 9">Belongs to the cytochrome P450 family.</text>
</comment>
<name>A0AAD4CEB4_ASPNN</name>
<keyword evidence="10" id="KW-0812">Transmembrane</keyword>
<dbReference type="Pfam" id="PF00067">
    <property type="entry name" value="p450"/>
    <property type="match status" value="1"/>
</dbReference>
<dbReference type="PRINTS" id="PR00463">
    <property type="entry name" value="EP450I"/>
</dbReference>
<dbReference type="EMBL" id="VCAU01000108">
    <property type="protein sequence ID" value="KAF9884916.1"/>
    <property type="molecule type" value="Genomic_DNA"/>
</dbReference>
<keyword evidence="3 8" id="KW-0349">Heme</keyword>
<dbReference type="Gene3D" id="1.10.630.10">
    <property type="entry name" value="Cytochrome P450"/>
    <property type="match status" value="1"/>
</dbReference>
<keyword evidence="7 9" id="KW-0503">Monooxygenase</keyword>
<feature type="binding site" description="axial binding residue" evidence="8">
    <location>
        <position position="442"/>
    </location>
    <ligand>
        <name>heme</name>
        <dbReference type="ChEBI" id="CHEBI:30413"/>
    </ligand>
    <ligandPart>
        <name>Fe</name>
        <dbReference type="ChEBI" id="CHEBI:18248"/>
    </ligandPart>
</feature>
<evidence type="ECO:0000256" key="8">
    <source>
        <dbReference type="PIRSR" id="PIRSR602401-1"/>
    </source>
</evidence>
<proteinExistence type="inferred from homology"/>
<keyword evidence="6 8" id="KW-0408">Iron</keyword>
<dbReference type="GO" id="GO:0016705">
    <property type="term" value="F:oxidoreductase activity, acting on paired donors, with incorporation or reduction of molecular oxygen"/>
    <property type="evidence" value="ECO:0007669"/>
    <property type="project" value="InterPro"/>
</dbReference>
<keyword evidence="10" id="KW-0472">Membrane</keyword>
<evidence type="ECO:0000256" key="2">
    <source>
        <dbReference type="ARBA" id="ARBA00010617"/>
    </source>
</evidence>
<organism evidence="11 12">
    <name type="scientific">Aspergillus nanangensis</name>
    <dbReference type="NCBI Taxonomy" id="2582783"/>
    <lineage>
        <taxon>Eukaryota</taxon>
        <taxon>Fungi</taxon>
        <taxon>Dikarya</taxon>
        <taxon>Ascomycota</taxon>
        <taxon>Pezizomycotina</taxon>
        <taxon>Eurotiomycetes</taxon>
        <taxon>Eurotiomycetidae</taxon>
        <taxon>Eurotiales</taxon>
        <taxon>Aspergillaceae</taxon>
        <taxon>Aspergillus</taxon>
        <taxon>Aspergillus subgen. Circumdati</taxon>
    </lineage>
</organism>
<keyword evidence="10" id="KW-1133">Transmembrane helix</keyword>
<protein>
    <recommendedName>
        <fullName evidence="13">Cytochrome P450</fullName>
    </recommendedName>
</protein>
<dbReference type="PANTHER" id="PTHR24305">
    <property type="entry name" value="CYTOCHROME P450"/>
    <property type="match status" value="1"/>
</dbReference>
<evidence type="ECO:0008006" key="13">
    <source>
        <dbReference type="Google" id="ProtNLM"/>
    </source>
</evidence>
<sequence>MSLIYMSGLASLIYLLGLAIYRVFFSPLSRIPGHRLAALTYWYETYYEVYKGGQYFRVIDEMHAIYGPVVRITPNELHFEDPEFNDVLYPSGSKRKIDRPEYAAARAGTPGSIVATAQHDVHRRRRNALNSFFSGANVRRLEPIIQENMHKVLVRMIASGEQSEVVEPHHMFKACASDIITFYAFGDSFRFMDRSDYGQPYFRSGEVFNSMTHIFGAFPWLLTLAILAPGWLVKYVKPEMAEFVDRREWWIGKVREIRNSNDPERAKNTIFGGILDSALPAGDKTDERLANEAQLVVFAGEGTTAHTLTSAVYHLLANPEILKIVKKELLAVVDHGRRVPTFQELDRLQYLNAVINEVIRLHPGAMHRQVRVCPNDAIVYIDRERGVQHLVPPGTVYAISPLTSHMNGNVFKDPYKFIPERWIENPEISRAFMGFSRGTRACVGVSLARRELTAMLATIFNQYDLYRGQQGPTLELYDTIRRRDIDASKDYITPLPAKGSCGLRVRVRN</sequence>
<dbReference type="InterPro" id="IPR050121">
    <property type="entry name" value="Cytochrome_P450_monoxygenase"/>
</dbReference>
<dbReference type="PRINTS" id="PR00385">
    <property type="entry name" value="P450"/>
</dbReference>
<evidence type="ECO:0000256" key="4">
    <source>
        <dbReference type="ARBA" id="ARBA00022723"/>
    </source>
</evidence>
<dbReference type="Proteomes" id="UP001194746">
    <property type="component" value="Unassembled WGS sequence"/>
</dbReference>
<dbReference type="SUPFAM" id="SSF48264">
    <property type="entry name" value="Cytochrome P450"/>
    <property type="match status" value="1"/>
</dbReference>
<dbReference type="CDD" id="cd11062">
    <property type="entry name" value="CYP58-like"/>
    <property type="match status" value="1"/>
</dbReference>
<keyword evidence="5 9" id="KW-0560">Oxidoreductase</keyword>
<dbReference type="PROSITE" id="PS00086">
    <property type="entry name" value="CYTOCHROME_P450"/>
    <property type="match status" value="1"/>
</dbReference>
<feature type="transmembrane region" description="Helical" evidence="10">
    <location>
        <begin position="6"/>
        <end position="25"/>
    </location>
</feature>
<dbReference type="InterPro" id="IPR017972">
    <property type="entry name" value="Cyt_P450_CS"/>
</dbReference>
<dbReference type="AlphaFoldDB" id="A0AAD4CEB4"/>
<dbReference type="InterPro" id="IPR002401">
    <property type="entry name" value="Cyt_P450_E_grp-I"/>
</dbReference>
<evidence type="ECO:0000256" key="9">
    <source>
        <dbReference type="RuleBase" id="RU000461"/>
    </source>
</evidence>
<accession>A0AAD4CEB4</accession>
<dbReference type="GO" id="GO:0020037">
    <property type="term" value="F:heme binding"/>
    <property type="evidence" value="ECO:0007669"/>
    <property type="project" value="InterPro"/>
</dbReference>
<dbReference type="InterPro" id="IPR036396">
    <property type="entry name" value="Cyt_P450_sf"/>
</dbReference>
<reference evidence="11" key="1">
    <citation type="journal article" date="2019" name="Beilstein J. Org. Chem.">
        <title>Nanangenines: drimane sesquiterpenoids as the dominant metabolite cohort of a novel Australian fungus, Aspergillus nanangensis.</title>
        <authorList>
            <person name="Lacey H.J."/>
            <person name="Gilchrist C.L.M."/>
            <person name="Crombie A."/>
            <person name="Kalaitzis J.A."/>
            <person name="Vuong D."/>
            <person name="Rutledge P.J."/>
            <person name="Turner P."/>
            <person name="Pitt J.I."/>
            <person name="Lacey E."/>
            <person name="Chooi Y.H."/>
            <person name="Piggott A.M."/>
        </authorList>
    </citation>
    <scope>NUCLEOTIDE SEQUENCE</scope>
    <source>
        <strain evidence="11">MST-FP2251</strain>
    </source>
</reference>
<reference evidence="11" key="2">
    <citation type="submission" date="2020-02" db="EMBL/GenBank/DDBJ databases">
        <authorList>
            <person name="Gilchrist C.L.M."/>
            <person name="Chooi Y.-H."/>
        </authorList>
    </citation>
    <scope>NUCLEOTIDE SEQUENCE</scope>
    <source>
        <strain evidence="11">MST-FP2251</strain>
    </source>
</reference>